<dbReference type="GO" id="GO:0030677">
    <property type="term" value="C:ribonuclease P complex"/>
    <property type="evidence" value="ECO:0007669"/>
    <property type="project" value="InterPro"/>
</dbReference>
<name>A0AAJ7W834_CEPCN</name>
<dbReference type="InterPro" id="IPR002730">
    <property type="entry name" value="Rpp29/RNP1"/>
</dbReference>
<sequence length="202" mass="23499">MDTKAHNVCTPLPFKITNKACTSENREKYLLKFLEQTLPQSDIKAISDELKRTFLFDKHRTKRIRHKPKKRKFLTTRKRILLGINKITRNSALKYVDMVPLNKMWLDYMKHMLDADFHGAIITISRSKCPSLVGITGIIIQDTKGTFRVLGKDNIIRTIPKEVVVFDIYMESTTLQLFGRELCTRPAERSVKKFKTTRIADL</sequence>
<evidence type="ECO:0000256" key="4">
    <source>
        <dbReference type="ARBA" id="ARBA00016225"/>
    </source>
</evidence>
<dbReference type="GO" id="GO:0005634">
    <property type="term" value="C:nucleus"/>
    <property type="evidence" value="ECO:0007669"/>
    <property type="project" value="UniProtKB-SubCell"/>
</dbReference>
<dbReference type="GO" id="GO:0000172">
    <property type="term" value="C:ribonuclease MRP complex"/>
    <property type="evidence" value="ECO:0007669"/>
    <property type="project" value="InterPro"/>
</dbReference>
<dbReference type="GeneID" id="107274270"/>
<dbReference type="CTD" id="10775"/>
<dbReference type="Pfam" id="PF01868">
    <property type="entry name" value="RNase_P-MRP_p29"/>
    <property type="match status" value="1"/>
</dbReference>
<dbReference type="InterPro" id="IPR016848">
    <property type="entry name" value="RNase_P/MRP_Rpp29-subunit"/>
</dbReference>
<evidence type="ECO:0000256" key="2">
    <source>
        <dbReference type="ARBA" id="ARBA00004123"/>
    </source>
</evidence>
<dbReference type="PANTHER" id="PTHR13348">
    <property type="entry name" value="RIBONUCLEASE P SUBUNIT P29"/>
    <property type="match status" value="1"/>
</dbReference>
<keyword evidence="6" id="KW-1185">Reference proteome</keyword>
<evidence type="ECO:0000313" key="7">
    <source>
        <dbReference type="RefSeq" id="XP_024947312.1"/>
    </source>
</evidence>
<comment type="similarity">
    <text evidence="3">Belongs to the eukaryotic/archaeal RNase P protein component 1 family.</text>
</comment>
<dbReference type="InterPro" id="IPR036980">
    <property type="entry name" value="RNase_P/MRP_Rpp29_sf"/>
</dbReference>
<comment type="function">
    <text evidence="1">Component of ribonuclease P, a ribonucleoprotein complex that generates mature tRNA molecules by cleaving their 5'-ends.</text>
</comment>
<dbReference type="Proteomes" id="UP000694920">
    <property type="component" value="Unplaced"/>
</dbReference>
<dbReference type="PANTHER" id="PTHR13348:SF0">
    <property type="entry name" value="RIBONUCLEASE P PROTEIN SUBUNIT P29"/>
    <property type="match status" value="1"/>
</dbReference>
<dbReference type="RefSeq" id="XP_024947312.1">
    <property type="nucleotide sequence ID" value="XM_025091544.1"/>
</dbReference>
<reference evidence="7" key="1">
    <citation type="submission" date="2025-08" db="UniProtKB">
        <authorList>
            <consortium name="RefSeq"/>
        </authorList>
    </citation>
    <scope>IDENTIFICATION</scope>
</reference>
<protein>
    <recommendedName>
        <fullName evidence="4">Ribonuclease P protein subunit p29</fullName>
    </recommendedName>
</protein>
<dbReference type="InterPro" id="IPR023534">
    <property type="entry name" value="Rof/RNase_P-like"/>
</dbReference>
<organism evidence="6 7">
    <name type="scientific">Cephus cinctus</name>
    <name type="common">Wheat stem sawfly</name>
    <dbReference type="NCBI Taxonomy" id="211228"/>
    <lineage>
        <taxon>Eukaryota</taxon>
        <taxon>Metazoa</taxon>
        <taxon>Ecdysozoa</taxon>
        <taxon>Arthropoda</taxon>
        <taxon>Hexapoda</taxon>
        <taxon>Insecta</taxon>
        <taxon>Pterygota</taxon>
        <taxon>Neoptera</taxon>
        <taxon>Endopterygota</taxon>
        <taxon>Hymenoptera</taxon>
        <taxon>Cephoidea</taxon>
        <taxon>Cephidae</taxon>
        <taxon>Cephus</taxon>
    </lineage>
</organism>
<accession>A0AAJ7W834</accession>
<dbReference type="SMART" id="SM00538">
    <property type="entry name" value="POP4"/>
    <property type="match status" value="1"/>
</dbReference>
<dbReference type="SUPFAM" id="SSF101744">
    <property type="entry name" value="Rof/RNase P subunit-like"/>
    <property type="match status" value="1"/>
</dbReference>
<gene>
    <name evidence="7" type="primary">LOC107274270</name>
</gene>
<dbReference type="Gene3D" id="2.30.30.210">
    <property type="entry name" value="Ribonuclease P/MRP, subunit p29"/>
    <property type="match status" value="1"/>
</dbReference>
<comment type="subunit">
    <text evidence="5">Component of nuclear RNase P and RNase MRP ribonucleoproteins. RNase P consists of a catalytic RNA moiety and 10 different protein chains; POP1, POP4, POP5, POP7, RPP14, RPP21, RPP25, RPP30, RPP38 and RPP40. Within the RNase P complex, POP1, POP7 and RPP25 form the 'finger' subcomplex, POP5, RPP14, RPP40 and homodimeric RPP30 form the 'palm' subcomplex, and RPP21, POP4 and RPP38 form the 'wrist' subcomplex. All subunits of the RNase P complex interact with the catalytic RNA. Several subunits of RNase P are also part of the RNase MRP complex. RNase MRP consists of a catalytic RNA moiety and about 8 protein subunits; POP1, POP7, RPP25, RPP30, RPP38, RPP40 and possibly also POP4 and POP5.</text>
</comment>
<dbReference type="GO" id="GO:0033204">
    <property type="term" value="F:ribonuclease P RNA binding"/>
    <property type="evidence" value="ECO:0007669"/>
    <property type="project" value="InterPro"/>
</dbReference>
<evidence type="ECO:0000256" key="3">
    <source>
        <dbReference type="ARBA" id="ARBA00006181"/>
    </source>
</evidence>
<proteinExistence type="inferred from homology"/>
<evidence type="ECO:0000256" key="1">
    <source>
        <dbReference type="ARBA" id="ARBA00002435"/>
    </source>
</evidence>
<comment type="subcellular location">
    <subcellularLocation>
        <location evidence="2">Nucleus</location>
    </subcellularLocation>
</comment>
<evidence type="ECO:0000256" key="5">
    <source>
        <dbReference type="ARBA" id="ARBA00046486"/>
    </source>
</evidence>
<dbReference type="AlphaFoldDB" id="A0AAJ7W834"/>
<dbReference type="GO" id="GO:0006364">
    <property type="term" value="P:rRNA processing"/>
    <property type="evidence" value="ECO:0007669"/>
    <property type="project" value="TreeGrafter"/>
</dbReference>
<evidence type="ECO:0000313" key="6">
    <source>
        <dbReference type="Proteomes" id="UP000694920"/>
    </source>
</evidence>
<dbReference type="GO" id="GO:0001682">
    <property type="term" value="P:tRNA 5'-leader removal"/>
    <property type="evidence" value="ECO:0007669"/>
    <property type="project" value="InterPro"/>
</dbReference>